<dbReference type="GO" id="GO:0030170">
    <property type="term" value="F:pyridoxal phosphate binding"/>
    <property type="evidence" value="ECO:0007669"/>
    <property type="project" value="InterPro"/>
</dbReference>
<evidence type="ECO:0000313" key="2">
    <source>
        <dbReference type="EMBL" id="AFZ50066.1"/>
    </source>
</evidence>
<dbReference type="EMBL" id="CP003944">
    <property type="protein sequence ID" value="AFZ50066.1"/>
    <property type="molecule type" value="Genomic_DNA"/>
</dbReference>
<dbReference type="AlphaFoldDB" id="K9YSZ7"/>
<dbReference type="KEGG" id="dsl:Dacsa_1372"/>
<proteinExistence type="predicted"/>
<dbReference type="GO" id="GO:0030151">
    <property type="term" value="F:molybdenum ion binding"/>
    <property type="evidence" value="ECO:0007669"/>
    <property type="project" value="InterPro"/>
</dbReference>
<name>K9YSZ7_DACS8</name>
<evidence type="ECO:0000259" key="1">
    <source>
        <dbReference type="PROSITE" id="PS51340"/>
    </source>
</evidence>
<dbReference type="HOGENOM" id="CLU_1080164_0_0_3"/>
<dbReference type="InterPro" id="IPR005303">
    <property type="entry name" value="MOCOS_middle"/>
</dbReference>
<evidence type="ECO:0000313" key="3">
    <source>
        <dbReference type="Proteomes" id="UP000010482"/>
    </source>
</evidence>
<gene>
    <name evidence="2" type="ORF">Dacsa_1372</name>
</gene>
<dbReference type="GO" id="GO:0003824">
    <property type="term" value="F:catalytic activity"/>
    <property type="evidence" value="ECO:0007669"/>
    <property type="project" value="InterPro"/>
</dbReference>
<sequence length="266" mass="30091">MVQELVAKVAKIIIYPIKSLDGIACDRAAIISPGTLAFDRRWAILDEKGKYVNGKRNPKVHQLRCQFDLATETVTFSDQGETTSLSFHLTTEIDAINRWLSDYFQKPVFLQEKAEGGFPDDTDAYGPTIISTATLETVASWLPGLTLENARSRFRANIEINNVPPFWEDQLFSETGDPINFTIGSVKIQGINPCQRCVVPTRDPNTGETYSKFQRTFTTQRQNTLPAWTHSNRFNHYYRLSVNTRILLSETGKVININDKLSRGLI</sequence>
<organism evidence="2 3">
    <name type="scientific">Dactylococcopsis salina (strain PCC 8305)</name>
    <name type="common">Myxobactron salinum</name>
    <dbReference type="NCBI Taxonomy" id="13035"/>
    <lineage>
        <taxon>Bacteria</taxon>
        <taxon>Bacillati</taxon>
        <taxon>Cyanobacteriota</taxon>
        <taxon>Cyanophyceae</taxon>
        <taxon>Nodosilineales</taxon>
        <taxon>Cymatolegaceae</taxon>
        <taxon>Dactylococcopsis</taxon>
    </lineage>
</organism>
<dbReference type="Pfam" id="PF03476">
    <property type="entry name" value="MOSC_N"/>
    <property type="match status" value="1"/>
</dbReference>
<dbReference type="SUPFAM" id="SSF141673">
    <property type="entry name" value="MOSC N-terminal domain-like"/>
    <property type="match status" value="1"/>
</dbReference>
<dbReference type="InterPro" id="IPR005302">
    <property type="entry name" value="MoCF_Sase_C"/>
</dbReference>
<dbReference type="eggNOG" id="COG3217">
    <property type="taxonomic scope" value="Bacteria"/>
</dbReference>
<dbReference type="STRING" id="13035.Dacsa_1372"/>
<feature type="domain" description="MOSC" evidence="1">
    <location>
        <begin position="98"/>
        <end position="264"/>
    </location>
</feature>
<dbReference type="Pfam" id="PF03473">
    <property type="entry name" value="MOSC"/>
    <property type="match status" value="1"/>
</dbReference>
<accession>K9YSZ7</accession>
<dbReference type="OrthoDB" id="581532at2"/>
<dbReference type="PATRIC" id="fig|13035.3.peg.1542"/>
<dbReference type="PROSITE" id="PS51340">
    <property type="entry name" value="MOSC"/>
    <property type="match status" value="1"/>
</dbReference>
<keyword evidence="3" id="KW-1185">Reference proteome</keyword>
<reference evidence="2" key="1">
    <citation type="submission" date="2012-04" db="EMBL/GenBank/DDBJ databases">
        <title>Finished genome of Dactylococcopsis salina PCC 8305.</title>
        <authorList>
            <consortium name="US DOE Joint Genome Institute"/>
            <person name="Gugger M."/>
            <person name="Coursin T."/>
            <person name="Rippka R."/>
            <person name="Tandeau De Marsac N."/>
            <person name="Huntemann M."/>
            <person name="Wei C.-L."/>
            <person name="Han J."/>
            <person name="Detter J.C."/>
            <person name="Han C."/>
            <person name="Tapia R."/>
            <person name="Daligault H."/>
            <person name="Chen A."/>
            <person name="Krypides N."/>
            <person name="Mavromatis K."/>
            <person name="Markowitz V."/>
            <person name="Szeto E."/>
            <person name="Ivanova N."/>
            <person name="Ovchinnikova G."/>
            <person name="Pagani I."/>
            <person name="Pati A."/>
            <person name="Goodwin L."/>
            <person name="Peters L."/>
            <person name="Pitluck S."/>
            <person name="Woyke T."/>
            <person name="Kerfeld C."/>
        </authorList>
    </citation>
    <scope>NUCLEOTIDE SEQUENCE [LARGE SCALE GENOMIC DNA]</scope>
    <source>
        <strain evidence="2">PCC 8305</strain>
    </source>
</reference>
<dbReference type="RefSeq" id="WP_015229071.1">
    <property type="nucleotide sequence ID" value="NC_019780.1"/>
</dbReference>
<dbReference type="Proteomes" id="UP000010482">
    <property type="component" value="Chromosome"/>
</dbReference>
<protein>
    <submittedName>
        <fullName evidence="2">Fe-S protein</fullName>
    </submittedName>
</protein>